<dbReference type="InterPro" id="IPR036770">
    <property type="entry name" value="Ankyrin_rpt-contain_sf"/>
</dbReference>
<dbReference type="RefSeq" id="XP_018136272.1">
    <property type="nucleotide sequence ID" value="XM_018290366.1"/>
</dbReference>
<keyword evidence="2" id="KW-0040">ANK repeat</keyword>
<dbReference type="InterPro" id="IPR007111">
    <property type="entry name" value="NACHT_NTPase"/>
</dbReference>
<dbReference type="InterPro" id="IPR027417">
    <property type="entry name" value="P-loop_NTPase"/>
</dbReference>
<dbReference type="SUPFAM" id="SSF48403">
    <property type="entry name" value="Ankyrin repeat"/>
    <property type="match status" value="1"/>
</dbReference>
<dbReference type="EMBL" id="LSBJ02000003">
    <property type="protein sequence ID" value="OWT43043.1"/>
    <property type="molecule type" value="Genomic_DNA"/>
</dbReference>
<dbReference type="Pfam" id="PF01048">
    <property type="entry name" value="PNP_UDP_1"/>
    <property type="match status" value="1"/>
</dbReference>
<dbReference type="SUPFAM" id="SSF53167">
    <property type="entry name" value="Purine and uridine phosphorylases"/>
    <property type="match status" value="1"/>
</dbReference>
<dbReference type="PROSITE" id="PS50088">
    <property type="entry name" value="ANK_REPEAT"/>
    <property type="match status" value="7"/>
</dbReference>
<dbReference type="Gene3D" id="1.25.40.20">
    <property type="entry name" value="Ankyrin repeat-containing domain"/>
    <property type="match status" value="4"/>
</dbReference>
<feature type="repeat" description="ANK" evidence="2">
    <location>
        <begin position="1233"/>
        <end position="1265"/>
    </location>
</feature>
<evidence type="ECO:0000259" key="4">
    <source>
        <dbReference type="PROSITE" id="PS50837"/>
    </source>
</evidence>
<evidence type="ECO:0000256" key="3">
    <source>
        <dbReference type="SAM" id="MobiDB-lite"/>
    </source>
</evidence>
<dbReference type="Pfam" id="PF24883">
    <property type="entry name" value="NPHP3_N"/>
    <property type="match status" value="2"/>
</dbReference>
<feature type="repeat" description="ANK" evidence="2">
    <location>
        <begin position="1132"/>
        <end position="1164"/>
    </location>
</feature>
<dbReference type="Gene3D" id="3.40.50.1580">
    <property type="entry name" value="Nucleoside phosphorylase domain"/>
    <property type="match status" value="1"/>
</dbReference>
<feature type="repeat" description="ANK" evidence="2">
    <location>
        <begin position="1334"/>
        <end position="1354"/>
    </location>
</feature>
<dbReference type="PRINTS" id="PR01415">
    <property type="entry name" value="ANKYRIN"/>
</dbReference>
<feature type="repeat" description="ANK" evidence="2">
    <location>
        <begin position="1166"/>
        <end position="1198"/>
    </location>
</feature>
<evidence type="ECO:0000313" key="5">
    <source>
        <dbReference type="EMBL" id="OWT43043.1"/>
    </source>
</evidence>
<dbReference type="PANTHER" id="PTHR46082:SF11">
    <property type="entry name" value="AAA+ ATPASE DOMAIN-CONTAINING PROTEIN-RELATED"/>
    <property type="match status" value="1"/>
</dbReference>
<dbReference type="Gene3D" id="3.40.50.300">
    <property type="entry name" value="P-loop containing nucleotide triphosphate hydrolases"/>
    <property type="match status" value="1"/>
</dbReference>
<organism evidence="5 6">
    <name type="scientific">Pochonia chlamydosporia 170</name>
    <dbReference type="NCBI Taxonomy" id="1380566"/>
    <lineage>
        <taxon>Eukaryota</taxon>
        <taxon>Fungi</taxon>
        <taxon>Dikarya</taxon>
        <taxon>Ascomycota</taxon>
        <taxon>Pezizomycotina</taxon>
        <taxon>Sordariomycetes</taxon>
        <taxon>Hypocreomycetidae</taxon>
        <taxon>Hypocreales</taxon>
        <taxon>Clavicipitaceae</taxon>
        <taxon>Pochonia</taxon>
    </lineage>
</organism>
<reference evidence="5 6" key="1">
    <citation type="journal article" date="2016" name="PLoS Pathog.">
        <title>Biosynthesis of antibiotic leucinostatins in bio-control fungus Purpureocillium lilacinum and their inhibition on phytophthora revealed by genome mining.</title>
        <authorList>
            <person name="Wang G."/>
            <person name="Liu Z."/>
            <person name="Lin R."/>
            <person name="Li E."/>
            <person name="Mao Z."/>
            <person name="Ling J."/>
            <person name="Yang Y."/>
            <person name="Yin W.B."/>
            <person name="Xie B."/>
        </authorList>
    </citation>
    <scope>NUCLEOTIDE SEQUENCE [LARGE SCALE GENOMIC DNA]</scope>
    <source>
        <strain evidence="5">170</strain>
    </source>
</reference>
<feature type="region of interest" description="Disordered" evidence="3">
    <location>
        <begin position="1"/>
        <end position="28"/>
    </location>
</feature>
<evidence type="ECO:0000256" key="1">
    <source>
        <dbReference type="ARBA" id="ARBA00022737"/>
    </source>
</evidence>
<feature type="compositionally biased region" description="Polar residues" evidence="3">
    <location>
        <begin position="8"/>
        <end position="18"/>
    </location>
</feature>
<dbReference type="STRING" id="1380566.A0A219AQI8"/>
<protein>
    <submittedName>
        <fullName evidence="5">Ankyrin repeats (3 copies) domain-containing protein</fullName>
    </submittedName>
</protein>
<sequence>MAGGKHLATSTPTSSQQPPAKRTCCDTDGCYPSNSPPVDAPQRAASISNSLTNDRYTVGWTCALPIELAAAEEMLDEEHETPPDGLDPTSYTLGSIVNHNVVIACLPAGQTGISSAATVATRMKSKFTSIRFSLVVGVGGGVPSTETDIRLGDVVISQPYLQHGGVVQYDFGKTEEGGRLVRTGSLNAPPAVLLGAISKVRALHYRNRRKLVSYISTFDRLESFSRHMAGPDVLFEATYTHIGGATCESCSKEREIKRTLRKDQGVVVHYGTIASGNRVIKDGGTRDKLSAKLGGVKCFEMEAAGLMNDFPCLVIRGICDYADSHKNKKWQPYAAAAAAACAKEILSVIPAAEEEVTCINETTMHDMLRSAIDELNLDQLLSMLSGVDQDRHMSAIPSLDPNDHMFYWIFKNMDFTQWRSAKRSQVLCLWAEPNRNISQVSSYIIGQEKKANRLVLYFFCSAAIKSKPIVTTFVHTLIQQLVRCLPRSKGIMIIRSFLHSLLQEAFQTEAVPNQKDRVFNGKGLSKSIQNILDGAGADEVLTALKMVLDDDEQRDFLIVVDGLGKVERERFEFITYVGALVKHLQQRNSNFKTLLTGQQLADIKDLLAGLPCIEYDKERRECLASLHFDNTRYDKISQEHKGSFEWIWAHNEYRNWSAPDTSRLLYIQGKPGSGKSTLTKYLNHNLLKQEPAANSAIIARFFYSFRDGELQRSHYNMLLSILYDILHQDEAFFYHQFQTEYRALRNPRIRFIWDYASLKRILKSLQNYSTMKRLYLIIDAVDESEESDRRDILGLLLELCSKTNHCVTKVFVASRPVAQLEARKGRCHNFIRLQDETQADIANFAHSLLDGLNLTFLLARAAEYVVRSAQGVFLWVKLIAEELVNSHEEGCSEEDIFDLLKQLPTELEDLYERMLEKMKGNKLYLSDAVKIFRFVLFAIRPLTVDEILHALGKGTVQVMHQTVREFFLKDGGFVANSAFKICEKEAHICISVTCVRYLMLCAANTSLVERLPDIKSWTSAQFQAYTRYLDARPLAIYVLNYLKHHIDCCRQDANVERVASQFINNLTYDPAATLLEKWTGSQLNRNPFSSEQVAIAKDFRAKALHAAVRNRFSIAVEVLLAASADIESADKYGRTPLLLAAENGYGDIVKVLTDNGANVNSQDHEYGRTPLSWAAANGYEAIVKVLVENGANINSQDRDFGRTPLWWAAANRHEAIVKVLVEKGANVESADKYGRTPLLFAAENGRGAIVKVLVENGANINSQDWEYGRTSLCWAAANGHEAIVKVLVEKRADVESADKYDRTPLLLAAEKGYETIVKVLVENGANINCQGRDFGRTPLWLAAKNGHEAVVKLLQRTTR</sequence>
<name>A0A219AQI8_METCM</name>
<dbReference type="Proteomes" id="UP000078397">
    <property type="component" value="Unassembled WGS sequence"/>
</dbReference>
<feature type="domain" description="NACHT" evidence="4">
    <location>
        <begin position="663"/>
        <end position="816"/>
    </location>
</feature>
<dbReference type="GO" id="GO:0009116">
    <property type="term" value="P:nucleoside metabolic process"/>
    <property type="evidence" value="ECO:0007669"/>
    <property type="project" value="InterPro"/>
</dbReference>
<keyword evidence="1" id="KW-0677">Repeat</keyword>
<dbReference type="OrthoDB" id="427518at2759"/>
<feature type="repeat" description="ANK" evidence="2">
    <location>
        <begin position="1200"/>
        <end position="1232"/>
    </location>
</feature>
<dbReference type="Pfam" id="PF12796">
    <property type="entry name" value="Ank_2"/>
    <property type="match status" value="3"/>
</dbReference>
<feature type="repeat" description="ANK" evidence="2">
    <location>
        <begin position="1267"/>
        <end position="1299"/>
    </location>
</feature>
<dbReference type="PROSITE" id="PS50837">
    <property type="entry name" value="NACHT"/>
    <property type="match status" value="1"/>
</dbReference>
<feature type="repeat" description="ANK" evidence="2">
    <location>
        <begin position="1300"/>
        <end position="1332"/>
    </location>
</feature>
<evidence type="ECO:0000313" key="6">
    <source>
        <dbReference type="Proteomes" id="UP000078397"/>
    </source>
</evidence>
<dbReference type="InterPro" id="IPR053137">
    <property type="entry name" value="NLR-like"/>
</dbReference>
<dbReference type="InterPro" id="IPR056884">
    <property type="entry name" value="NPHP3-like_N"/>
</dbReference>
<proteinExistence type="predicted"/>
<dbReference type="KEGG" id="pchm:VFPPC_17781"/>
<dbReference type="Pfam" id="PF00023">
    <property type="entry name" value="Ank"/>
    <property type="match status" value="1"/>
</dbReference>
<evidence type="ECO:0000256" key="2">
    <source>
        <dbReference type="PROSITE-ProRule" id="PRU00023"/>
    </source>
</evidence>
<dbReference type="InterPro" id="IPR000845">
    <property type="entry name" value="Nucleoside_phosphorylase_d"/>
</dbReference>
<dbReference type="GO" id="GO:0003824">
    <property type="term" value="F:catalytic activity"/>
    <property type="evidence" value="ECO:0007669"/>
    <property type="project" value="InterPro"/>
</dbReference>
<dbReference type="SUPFAM" id="SSF52540">
    <property type="entry name" value="P-loop containing nucleoside triphosphate hydrolases"/>
    <property type="match status" value="1"/>
</dbReference>
<dbReference type="InterPro" id="IPR035994">
    <property type="entry name" value="Nucleoside_phosphorylase_sf"/>
</dbReference>
<dbReference type="SMART" id="SM00248">
    <property type="entry name" value="ANK"/>
    <property type="match status" value="8"/>
</dbReference>
<dbReference type="PANTHER" id="PTHR46082">
    <property type="entry name" value="ATP/GTP-BINDING PROTEIN-RELATED"/>
    <property type="match status" value="1"/>
</dbReference>
<gene>
    <name evidence="5" type="ORF">VFPPC_17781</name>
</gene>
<dbReference type="GeneID" id="28854360"/>
<accession>A0A219AQI8</accession>
<dbReference type="InterPro" id="IPR002110">
    <property type="entry name" value="Ankyrin_rpt"/>
</dbReference>
<comment type="caution">
    <text evidence="5">The sequence shown here is derived from an EMBL/GenBank/DDBJ whole genome shotgun (WGS) entry which is preliminary data.</text>
</comment>
<keyword evidence="6" id="KW-1185">Reference proteome</keyword>
<dbReference type="PROSITE" id="PS50297">
    <property type="entry name" value="ANK_REP_REGION"/>
    <property type="match status" value="7"/>
</dbReference>